<protein>
    <submittedName>
        <fullName evidence="1">Uncharacterized protein</fullName>
    </submittedName>
</protein>
<proteinExistence type="predicted"/>
<name>A0A8S5Q9M1_9CAUD</name>
<sequence length="129" mass="15107">METIKTSQKSYQTTYLDGSIYEADDMEAKRKALYKEAHDYSTEVYGWCDDIEDFASIFVDDRDLDSFTGKDLITMYMDALIGDFDTSEDVVKYYQDECDVFPGDPWQIGKEMEEAGDLMKIGDRWYWNL</sequence>
<organism evidence="1">
    <name type="scientific">Siphoviridae sp. ctoic9</name>
    <dbReference type="NCBI Taxonomy" id="2825671"/>
    <lineage>
        <taxon>Viruses</taxon>
        <taxon>Duplodnaviria</taxon>
        <taxon>Heunggongvirae</taxon>
        <taxon>Uroviricota</taxon>
        <taxon>Caudoviricetes</taxon>
    </lineage>
</organism>
<dbReference type="EMBL" id="BK015608">
    <property type="protein sequence ID" value="DAE15618.1"/>
    <property type="molecule type" value="Genomic_DNA"/>
</dbReference>
<evidence type="ECO:0000313" key="1">
    <source>
        <dbReference type="EMBL" id="DAE15618.1"/>
    </source>
</evidence>
<accession>A0A8S5Q9M1</accession>
<reference evidence="1" key="1">
    <citation type="journal article" date="2021" name="Proc. Natl. Acad. Sci. U.S.A.">
        <title>A Catalog of Tens of Thousands of Viruses from Human Metagenomes Reveals Hidden Associations with Chronic Diseases.</title>
        <authorList>
            <person name="Tisza M.J."/>
            <person name="Buck C.B."/>
        </authorList>
    </citation>
    <scope>NUCLEOTIDE SEQUENCE</scope>
    <source>
        <strain evidence="1">Ctoic9</strain>
    </source>
</reference>